<name>A0AAD1ZKP3_9LAMI</name>
<gene>
    <name evidence="6" type="ORF">FPE_LOCUS17315</name>
</gene>
<dbReference type="Proteomes" id="UP000834106">
    <property type="component" value="Chromosome 10"/>
</dbReference>
<dbReference type="PANTHER" id="PTHR47989:SF2">
    <property type="entry name" value="SERINE_THREONINE-PROTEIN KINASE PBL7-RELATED"/>
    <property type="match status" value="1"/>
</dbReference>
<dbReference type="PANTHER" id="PTHR47989">
    <property type="entry name" value="OS01G0750732 PROTEIN"/>
    <property type="match status" value="1"/>
</dbReference>
<organism evidence="6 7">
    <name type="scientific">Fraxinus pennsylvanica</name>
    <dbReference type="NCBI Taxonomy" id="56036"/>
    <lineage>
        <taxon>Eukaryota</taxon>
        <taxon>Viridiplantae</taxon>
        <taxon>Streptophyta</taxon>
        <taxon>Embryophyta</taxon>
        <taxon>Tracheophyta</taxon>
        <taxon>Spermatophyta</taxon>
        <taxon>Magnoliopsida</taxon>
        <taxon>eudicotyledons</taxon>
        <taxon>Gunneridae</taxon>
        <taxon>Pentapetalae</taxon>
        <taxon>asterids</taxon>
        <taxon>lamiids</taxon>
        <taxon>Lamiales</taxon>
        <taxon>Oleaceae</taxon>
        <taxon>Oleeae</taxon>
        <taxon>Fraxinus</taxon>
    </lineage>
</organism>
<evidence type="ECO:0008006" key="8">
    <source>
        <dbReference type="Google" id="ProtNLM"/>
    </source>
</evidence>
<dbReference type="InterPro" id="IPR011009">
    <property type="entry name" value="Kinase-like_dom_sf"/>
</dbReference>
<dbReference type="InterPro" id="IPR017441">
    <property type="entry name" value="Protein_kinase_ATP_BS"/>
</dbReference>
<keyword evidence="5" id="KW-0812">Transmembrane</keyword>
<feature type="binding site" evidence="4">
    <location>
        <position position="203"/>
    </location>
    <ligand>
        <name>ATP</name>
        <dbReference type="ChEBI" id="CHEBI:30616"/>
    </ligand>
</feature>
<dbReference type="PROSITE" id="PS00107">
    <property type="entry name" value="PROTEIN_KINASE_ATP"/>
    <property type="match status" value="1"/>
</dbReference>
<protein>
    <recommendedName>
        <fullName evidence="8">Protein kinase domain-containing protein</fullName>
    </recommendedName>
</protein>
<accession>A0AAD1ZKP3</accession>
<evidence type="ECO:0000256" key="5">
    <source>
        <dbReference type="SAM" id="Phobius"/>
    </source>
</evidence>
<dbReference type="GO" id="GO:0005524">
    <property type="term" value="F:ATP binding"/>
    <property type="evidence" value="ECO:0007669"/>
    <property type="project" value="UniProtKB-UniRule"/>
</dbReference>
<proteinExistence type="predicted"/>
<keyword evidence="5" id="KW-1133">Transmembrane helix</keyword>
<keyword evidence="3 4" id="KW-0067">ATP-binding</keyword>
<dbReference type="Gene3D" id="3.30.200.20">
    <property type="entry name" value="Phosphorylase Kinase, domain 1"/>
    <property type="match status" value="1"/>
</dbReference>
<sequence>MAKRTWHLPRKLALQASYKGKANFILNFSLSISLRFVRMETGTSTASASAPATENYTHKPDHLHHRDILPSSSILIIVVPIIITFLILAILLLIVMLRRLQSTKYNRNDESGKGVINDSNCMFLSHNTININSSPAEVMSGGCLYGTGSNRPQLPKLRDAQVFTFKDLEMATDKFSEAKLIGNGAYGVVYRGILSDGTVTAIKMLHREGRQGERAFRLFSEKLNKPIEKTYGILMLGRSTEPLALPIHSATSRLLCRSKPPTISFRVHAKWFSSEASPSWQESIQNETIELENSIENSPGLR</sequence>
<keyword evidence="7" id="KW-1185">Reference proteome</keyword>
<dbReference type="AlphaFoldDB" id="A0AAD1ZKP3"/>
<reference evidence="6" key="1">
    <citation type="submission" date="2023-05" db="EMBL/GenBank/DDBJ databases">
        <authorList>
            <person name="Huff M."/>
        </authorList>
    </citation>
    <scope>NUCLEOTIDE SEQUENCE</scope>
</reference>
<keyword evidence="1" id="KW-0418">Kinase</keyword>
<evidence type="ECO:0000256" key="2">
    <source>
        <dbReference type="ARBA" id="ARBA00022741"/>
    </source>
</evidence>
<keyword evidence="5" id="KW-0472">Membrane</keyword>
<keyword evidence="1" id="KW-0808">Transferase</keyword>
<evidence type="ECO:0000256" key="3">
    <source>
        <dbReference type="ARBA" id="ARBA00022840"/>
    </source>
</evidence>
<evidence type="ECO:0000313" key="6">
    <source>
        <dbReference type="EMBL" id="CAI9768975.1"/>
    </source>
</evidence>
<keyword evidence="1" id="KW-0723">Serine/threonine-protein kinase</keyword>
<feature type="transmembrane region" description="Helical" evidence="5">
    <location>
        <begin position="74"/>
        <end position="97"/>
    </location>
</feature>
<evidence type="ECO:0000256" key="1">
    <source>
        <dbReference type="ARBA" id="ARBA00022527"/>
    </source>
</evidence>
<evidence type="ECO:0000256" key="4">
    <source>
        <dbReference type="PROSITE-ProRule" id="PRU10141"/>
    </source>
</evidence>
<dbReference type="GO" id="GO:0004674">
    <property type="term" value="F:protein serine/threonine kinase activity"/>
    <property type="evidence" value="ECO:0007669"/>
    <property type="project" value="UniProtKB-KW"/>
</dbReference>
<evidence type="ECO:0000313" key="7">
    <source>
        <dbReference type="Proteomes" id="UP000834106"/>
    </source>
</evidence>
<keyword evidence="2 4" id="KW-0547">Nucleotide-binding</keyword>
<dbReference type="EMBL" id="OU503045">
    <property type="protein sequence ID" value="CAI9768975.1"/>
    <property type="molecule type" value="Genomic_DNA"/>
</dbReference>
<dbReference type="SUPFAM" id="SSF56112">
    <property type="entry name" value="Protein kinase-like (PK-like)"/>
    <property type="match status" value="1"/>
</dbReference>